<sequence>MDSSKIVSIILAIFLPPLSVFLSCGFGTEFIVDVVLTILAFFPGMLYALYLAFKA</sequence>
<dbReference type="GeneID" id="59328174"/>
<feature type="transmembrane region" description="Helical" evidence="6">
    <location>
        <begin position="7"/>
        <end position="28"/>
    </location>
</feature>
<accession>A0A7G3ZN22</accession>
<dbReference type="KEGG" id="tgb:HG536_0H02830"/>
<evidence type="ECO:0000256" key="6">
    <source>
        <dbReference type="SAM" id="Phobius"/>
    </source>
</evidence>
<evidence type="ECO:0000313" key="7">
    <source>
        <dbReference type="EMBL" id="QLL34908.1"/>
    </source>
</evidence>
<dbReference type="Pfam" id="PF01679">
    <property type="entry name" value="Pmp3"/>
    <property type="match status" value="1"/>
</dbReference>
<keyword evidence="8" id="KW-1185">Reference proteome</keyword>
<evidence type="ECO:0000256" key="5">
    <source>
        <dbReference type="ARBA" id="ARBA00023136"/>
    </source>
</evidence>
<dbReference type="PROSITE" id="PS51257">
    <property type="entry name" value="PROKAR_LIPOPROTEIN"/>
    <property type="match status" value="1"/>
</dbReference>
<evidence type="ECO:0008006" key="9">
    <source>
        <dbReference type="Google" id="ProtNLM"/>
    </source>
</evidence>
<evidence type="ECO:0000256" key="1">
    <source>
        <dbReference type="ARBA" id="ARBA00004370"/>
    </source>
</evidence>
<dbReference type="GO" id="GO:0016020">
    <property type="term" value="C:membrane"/>
    <property type="evidence" value="ECO:0007669"/>
    <property type="project" value="UniProtKB-SubCell"/>
</dbReference>
<proteinExistence type="inferred from homology"/>
<dbReference type="InterPro" id="IPR000612">
    <property type="entry name" value="PMP3"/>
</dbReference>
<dbReference type="EMBL" id="CP059253">
    <property type="protein sequence ID" value="QLL34908.1"/>
    <property type="molecule type" value="Genomic_DNA"/>
</dbReference>
<gene>
    <name evidence="7" type="ORF">HG536_0H02830</name>
</gene>
<evidence type="ECO:0000256" key="2">
    <source>
        <dbReference type="ARBA" id="ARBA00009530"/>
    </source>
</evidence>
<reference evidence="7 8" key="1">
    <citation type="submission" date="2020-06" db="EMBL/GenBank/DDBJ databases">
        <title>The yeast mating-type switching endonuclease HO is a domesticated member of an unorthodox homing genetic element family.</title>
        <authorList>
            <person name="Coughlan A.Y."/>
            <person name="Lombardi L."/>
            <person name="Braun-Galleani S."/>
            <person name="Martos A.R."/>
            <person name="Galeote V."/>
            <person name="Bigey F."/>
            <person name="Dequin S."/>
            <person name="Byrne K.P."/>
            <person name="Wolfe K.H."/>
        </authorList>
    </citation>
    <scope>NUCLEOTIDE SEQUENCE [LARGE SCALE GENOMIC DNA]</scope>
    <source>
        <strain evidence="7 8">CBS764</strain>
    </source>
</reference>
<evidence type="ECO:0000313" key="8">
    <source>
        <dbReference type="Proteomes" id="UP000515788"/>
    </source>
</evidence>
<organism evidence="7 8">
    <name type="scientific">Torulaspora globosa</name>
    <dbReference type="NCBI Taxonomy" id="48254"/>
    <lineage>
        <taxon>Eukaryota</taxon>
        <taxon>Fungi</taxon>
        <taxon>Dikarya</taxon>
        <taxon>Ascomycota</taxon>
        <taxon>Saccharomycotina</taxon>
        <taxon>Saccharomycetes</taxon>
        <taxon>Saccharomycetales</taxon>
        <taxon>Saccharomycetaceae</taxon>
        <taxon>Torulaspora</taxon>
    </lineage>
</organism>
<name>A0A7G3ZN22_9SACH</name>
<comment type="subcellular location">
    <subcellularLocation>
        <location evidence="1">Membrane</location>
    </subcellularLocation>
</comment>
<dbReference type="AlphaFoldDB" id="A0A7G3ZN22"/>
<evidence type="ECO:0000256" key="3">
    <source>
        <dbReference type="ARBA" id="ARBA00022692"/>
    </source>
</evidence>
<dbReference type="PANTHER" id="PTHR21659:SF42">
    <property type="entry name" value="UPF0057 MEMBRANE PROTEIN ZK632.10-RELATED"/>
    <property type="match status" value="1"/>
</dbReference>
<feature type="transmembrane region" description="Helical" evidence="6">
    <location>
        <begin position="34"/>
        <end position="53"/>
    </location>
</feature>
<evidence type="ECO:0000256" key="4">
    <source>
        <dbReference type="ARBA" id="ARBA00022989"/>
    </source>
</evidence>
<dbReference type="PANTHER" id="PTHR21659">
    <property type="entry name" value="HYDROPHOBIC PROTEIN RCI2 LOW TEMPERATURE AND SALT RESPONSIVE PROTEIN LTI6 -RELATED"/>
    <property type="match status" value="1"/>
</dbReference>
<dbReference type="OrthoDB" id="2802411at2759"/>
<comment type="similarity">
    <text evidence="2">Belongs to the UPF0057 (PMP3) family.</text>
</comment>
<protein>
    <recommendedName>
        <fullName evidence="9">Plasma membrane proteolipid 3</fullName>
    </recommendedName>
</protein>
<dbReference type="RefSeq" id="XP_037141582.1">
    <property type="nucleotide sequence ID" value="XM_037285686.1"/>
</dbReference>
<dbReference type="Proteomes" id="UP000515788">
    <property type="component" value="Chromosome 8"/>
</dbReference>
<keyword evidence="4 6" id="KW-1133">Transmembrane helix</keyword>
<keyword evidence="5 6" id="KW-0472">Membrane</keyword>
<keyword evidence="3 6" id="KW-0812">Transmembrane</keyword>